<protein>
    <submittedName>
        <fullName evidence="1">Uncharacterized protein</fullName>
    </submittedName>
</protein>
<organism evidence="1 2">
    <name type="scientific">Flavobacterium terrigena</name>
    <dbReference type="NCBI Taxonomy" id="402734"/>
    <lineage>
        <taxon>Bacteria</taxon>
        <taxon>Pseudomonadati</taxon>
        <taxon>Bacteroidota</taxon>
        <taxon>Flavobacteriia</taxon>
        <taxon>Flavobacteriales</taxon>
        <taxon>Flavobacteriaceae</taxon>
        <taxon>Flavobacterium</taxon>
    </lineage>
</organism>
<sequence length="418" mass="48816">MNRNDLTEWIIHFVHDRNPENDPQEFSYDWEVEDGFEYDPFPDTFTYEGEPIYLTEKYQEDDYGLESDAEAFYVLKKILHDGIIKTGWSFRKKSATIYGSKSAACFTEMPLYALLEYAKTRKSSESIESYGIAFLKEELFEAGARPVIYGLSGKHLEAKMGDKNFGIGIRTLSEKCGIGLNEMYRYVYTNIKKQKRIDWTHEREWRWADIKENFDFPGMPFIAQNDDFSFSKIIVFVKTNVEVIDILEHIKNLYHSTSTNYGIEYNLKLLENTFVMSIEELSNLNIDLDYIKFDDLPFNRISKLNKVSVRKETYDLVKEAIKEAEEINYKETESKYKKYGDKGPCGFANIVTYEVNSEITQALIDLEIAHTFAKGEYIIYLKGYPIQSIDVQEYGVIKAAEFLTKKLSQKFYPHTKLD</sequence>
<dbReference type="EMBL" id="FNYA01000006">
    <property type="protein sequence ID" value="SEJ09806.1"/>
    <property type="molecule type" value="Genomic_DNA"/>
</dbReference>
<dbReference type="AlphaFoldDB" id="A0A1H6W1T3"/>
<proteinExistence type="predicted"/>
<evidence type="ECO:0000313" key="1">
    <source>
        <dbReference type="EMBL" id="SEJ09806.1"/>
    </source>
</evidence>
<dbReference type="RefSeq" id="WP_091313612.1">
    <property type="nucleotide sequence ID" value="NZ_CBCSJU010000001.1"/>
</dbReference>
<name>A0A1H6W1T3_9FLAO</name>
<reference evidence="2" key="1">
    <citation type="submission" date="2016-10" db="EMBL/GenBank/DDBJ databases">
        <authorList>
            <person name="Varghese N."/>
            <person name="Submissions S."/>
        </authorList>
    </citation>
    <scope>NUCLEOTIDE SEQUENCE [LARGE SCALE GENOMIC DNA]</scope>
    <source>
        <strain evidence="2">DSM 17934</strain>
    </source>
</reference>
<keyword evidence="2" id="KW-1185">Reference proteome</keyword>
<dbReference type="OrthoDB" id="1099368at2"/>
<dbReference type="STRING" id="402734.SAMN05660918_2359"/>
<gene>
    <name evidence="1" type="ORF">SAMN05660918_2359</name>
</gene>
<dbReference type="Proteomes" id="UP000199702">
    <property type="component" value="Unassembled WGS sequence"/>
</dbReference>
<evidence type="ECO:0000313" key="2">
    <source>
        <dbReference type="Proteomes" id="UP000199702"/>
    </source>
</evidence>
<accession>A0A1H6W1T3</accession>